<dbReference type="EMBL" id="WIGO01000337">
    <property type="protein sequence ID" value="KAF6816447.1"/>
    <property type="molecule type" value="Genomic_DNA"/>
</dbReference>
<accession>A0A8H6JNL8</accession>
<evidence type="ECO:0000313" key="2">
    <source>
        <dbReference type="Proteomes" id="UP000654918"/>
    </source>
</evidence>
<gene>
    <name evidence="1" type="ORF">CPLU01_13874</name>
</gene>
<name>A0A8H6JNL8_9PEZI</name>
<dbReference type="AlphaFoldDB" id="A0A8H6JNL8"/>
<protein>
    <submittedName>
        <fullName evidence="1">Uncharacterized protein</fullName>
    </submittedName>
</protein>
<sequence length="108" mass="12390">MDDDMSTWSDESLFKEAMSSPDFGHRLRALKRARRAGRRVKEEIKELCDVKALWAALVALFKDLRSQGSKLKSELKAIKMMPWASEEQITVVKDLIKRIAARVGKTLR</sequence>
<dbReference type="Proteomes" id="UP000654918">
    <property type="component" value="Unassembled WGS sequence"/>
</dbReference>
<organism evidence="1 2">
    <name type="scientific">Colletotrichum plurivorum</name>
    <dbReference type="NCBI Taxonomy" id="2175906"/>
    <lineage>
        <taxon>Eukaryota</taxon>
        <taxon>Fungi</taxon>
        <taxon>Dikarya</taxon>
        <taxon>Ascomycota</taxon>
        <taxon>Pezizomycotina</taxon>
        <taxon>Sordariomycetes</taxon>
        <taxon>Hypocreomycetidae</taxon>
        <taxon>Glomerellales</taxon>
        <taxon>Glomerellaceae</taxon>
        <taxon>Colletotrichum</taxon>
        <taxon>Colletotrichum orchidearum species complex</taxon>
    </lineage>
</organism>
<proteinExistence type="predicted"/>
<comment type="caution">
    <text evidence="1">The sequence shown here is derived from an EMBL/GenBank/DDBJ whole genome shotgun (WGS) entry which is preliminary data.</text>
</comment>
<keyword evidence="2" id="KW-1185">Reference proteome</keyword>
<reference evidence="1" key="1">
    <citation type="journal article" date="2020" name="Phytopathology">
        <title>Genome Sequence Resources of Colletotrichum truncatum, C. plurivorum, C. musicola, and C. sojae: Four Species Pathogenic to Soybean (Glycine max).</title>
        <authorList>
            <person name="Rogerio F."/>
            <person name="Boufleur T.R."/>
            <person name="Ciampi-Guillardi M."/>
            <person name="Sukno S.A."/>
            <person name="Thon M.R."/>
            <person name="Massola Junior N.S."/>
            <person name="Baroncelli R."/>
        </authorList>
    </citation>
    <scope>NUCLEOTIDE SEQUENCE</scope>
    <source>
        <strain evidence="1">LFN00145</strain>
    </source>
</reference>
<evidence type="ECO:0000313" key="1">
    <source>
        <dbReference type="EMBL" id="KAF6816447.1"/>
    </source>
</evidence>